<comment type="caution">
    <text evidence="9">The sequence shown here is derived from an EMBL/GenBank/DDBJ whole genome shotgun (WGS) entry which is preliminary data.</text>
</comment>
<feature type="compositionally biased region" description="Low complexity" evidence="7">
    <location>
        <begin position="42"/>
        <end position="65"/>
    </location>
</feature>
<protein>
    <recommendedName>
        <fullName evidence="11">Lipoprotein</fullName>
    </recommendedName>
</protein>
<evidence type="ECO:0008006" key="11">
    <source>
        <dbReference type="Google" id="ProtNLM"/>
    </source>
</evidence>
<dbReference type="PROSITE" id="PS51257">
    <property type="entry name" value="PROKAR_LIPOPROTEIN"/>
    <property type="match status" value="1"/>
</dbReference>
<evidence type="ECO:0000256" key="3">
    <source>
        <dbReference type="ARBA" id="ARBA00023136"/>
    </source>
</evidence>
<dbReference type="NCBIfam" id="NF047847">
    <property type="entry name" value="SS_mature_LptM"/>
    <property type="match status" value="1"/>
</dbReference>
<keyword evidence="5" id="KW-0998">Cell outer membrane</keyword>
<evidence type="ECO:0000256" key="2">
    <source>
        <dbReference type="ARBA" id="ARBA00022729"/>
    </source>
</evidence>
<accession>A0A2A2APF1</accession>
<evidence type="ECO:0000313" key="10">
    <source>
        <dbReference type="Proteomes" id="UP000218644"/>
    </source>
</evidence>
<dbReference type="AlphaFoldDB" id="A0A2A2APF1"/>
<evidence type="ECO:0000256" key="6">
    <source>
        <dbReference type="ARBA" id="ARBA00023288"/>
    </source>
</evidence>
<dbReference type="Proteomes" id="UP000218644">
    <property type="component" value="Unassembled WGS sequence"/>
</dbReference>
<feature type="region of interest" description="Disordered" evidence="7">
    <location>
        <begin position="33"/>
        <end position="65"/>
    </location>
</feature>
<dbReference type="EMBL" id="NSJD01000015">
    <property type="protein sequence ID" value="PAT39584.1"/>
    <property type="molecule type" value="Genomic_DNA"/>
</dbReference>
<organism evidence="9 10">
    <name type="scientific">Vandammella animalimorsus</name>
    <dbReference type="NCBI Taxonomy" id="2029117"/>
    <lineage>
        <taxon>Bacteria</taxon>
        <taxon>Pseudomonadati</taxon>
        <taxon>Pseudomonadota</taxon>
        <taxon>Betaproteobacteria</taxon>
        <taxon>Burkholderiales</taxon>
        <taxon>Comamonadaceae</taxon>
        <taxon>Vandammella</taxon>
    </lineage>
</organism>
<dbReference type="GO" id="GO:0009279">
    <property type="term" value="C:cell outer membrane"/>
    <property type="evidence" value="ECO:0007669"/>
    <property type="project" value="UniProtKB-SubCell"/>
</dbReference>
<gene>
    <name evidence="9" type="ORF">CK623_09460</name>
</gene>
<evidence type="ECO:0000256" key="4">
    <source>
        <dbReference type="ARBA" id="ARBA00023139"/>
    </source>
</evidence>
<evidence type="ECO:0000256" key="1">
    <source>
        <dbReference type="ARBA" id="ARBA00004459"/>
    </source>
</evidence>
<dbReference type="InterPro" id="IPR032831">
    <property type="entry name" value="LptM_cons"/>
</dbReference>
<reference evidence="9 10" key="1">
    <citation type="submission" date="2017-08" db="EMBL/GenBank/DDBJ databases">
        <title>WGS of Clinical strains of the CDC Group NO-1 linked to zoonotic infections in humans.</title>
        <authorList>
            <person name="Bernier A.-M."/>
            <person name="Bernard K."/>
        </authorList>
    </citation>
    <scope>NUCLEOTIDE SEQUENCE [LARGE SCALE GENOMIC DNA]</scope>
    <source>
        <strain evidence="9 10">NML79-0751</strain>
    </source>
</reference>
<evidence type="ECO:0000256" key="7">
    <source>
        <dbReference type="SAM" id="MobiDB-lite"/>
    </source>
</evidence>
<evidence type="ECO:0000256" key="5">
    <source>
        <dbReference type="ARBA" id="ARBA00023237"/>
    </source>
</evidence>
<sequence>MLSIRKIVICACAHGLLAAALAGCGQSGPLYLPPPQAETGKAAPPQATTAPASPSSASGAAPLER</sequence>
<evidence type="ECO:0000256" key="8">
    <source>
        <dbReference type="SAM" id="SignalP"/>
    </source>
</evidence>
<evidence type="ECO:0000313" key="9">
    <source>
        <dbReference type="EMBL" id="PAT39584.1"/>
    </source>
</evidence>
<name>A0A2A2APF1_9BURK</name>
<dbReference type="RefSeq" id="WP_095557264.1">
    <property type="nucleotide sequence ID" value="NZ_NSJD01000015.1"/>
</dbReference>
<keyword evidence="2 8" id="KW-0732">Signal</keyword>
<keyword evidence="6" id="KW-0449">Lipoprotein</keyword>
<comment type="subcellular location">
    <subcellularLocation>
        <location evidence="1">Cell outer membrane</location>
        <topology evidence="1">Lipid-anchor</topology>
    </subcellularLocation>
</comment>
<feature type="chain" id="PRO_5011996645" description="Lipoprotein" evidence="8">
    <location>
        <begin position="23"/>
        <end position="65"/>
    </location>
</feature>
<keyword evidence="3" id="KW-0472">Membrane</keyword>
<keyword evidence="4" id="KW-0564">Palmitate</keyword>
<feature type="signal peptide" evidence="8">
    <location>
        <begin position="1"/>
        <end position="22"/>
    </location>
</feature>
<dbReference type="Pfam" id="PF13627">
    <property type="entry name" value="LptM_cons"/>
    <property type="match status" value="1"/>
</dbReference>
<proteinExistence type="predicted"/>